<comment type="caution">
    <text evidence="1">The sequence shown here is derived from an EMBL/GenBank/DDBJ whole genome shotgun (WGS) entry which is preliminary data.</text>
</comment>
<evidence type="ECO:0000313" key="2">
    <source>
        <dbReference type="Proteomes" id="UP000654918"/>
    </source>
</evidence>
<reference evidence="1" key="1">
    <citation type="journal article" date="2020" name="Phytopathology">
        <title>Genome Sequence Resources of Colletotrichum truncatum, C. plurivorum, C. musicola, and C. sojae: Four Species Pathogenic to Soybean (Glycine max).</title>
        <authorList>
            <person name="Rogerio F."/>
            <person name="Boufleur T.R."/>
            <person name="Ciampi-Guillardi M."/>
            <person name="Sukno S.A."/>
            <person name="Thon M.R."/>
            <person name="Massola Junior N.S."/>
            <person name="Baroncelli R."/>
        </authorList>
    </citation>
    <scope>NUCLEOTIDE SEQUENCE</scope>
    <source>
        <strain evidence="1">LFN00145</strain>
    </source>
</reference>
<dbReference type="AlphaFoldDB" id="A0A8H6J2Y2"/>
<protein>
    <submittedName>
        <fullName evidence="1">Uncharacterized protein</fullName>
    </submittedName>
</protein>
<evidence type="ECO:0000313" key="1">
    <source>
        <dbReference type="EMBL" id="KAF6805238.1"/>
    </source>
</evidence>
<accession>A0A8H6J2Y2</accession>
<keyword evidence="2" id="KW-1185">Reference proteome</keyword>
<proteinExistence type="predicted"/>
<dbReference type="EMBL" id="WIGO01000760">
    <property type="protein sequence ID" value="KAF6805238.1"/>
    <property type="molecule type" value="Genomic_DNA"/>
</dbReference>
<sequence length="135" mass="15018">MVGEEAYKAVQEEERKTVFRGLASLGVSLPPNTTCKVASSQRGMSPMERFAEEVHKRDDGARLLDAKDLASARSESCINPTSPSRWEKLASDPRKVNYVLTKLKAFIGVICYLDRQTTHNINGRLTIVANSARHQ</sequence>
<dbReference type="Proteomes" id="UP000654918">
    <property type="component" value="Unassembled WGS sequence"/>
</dbReference>
<organism evidence="1 2">
    <name type="scientific">Colletotrichum plurivorum</name>
    <dbReference type="NCBI Taxonomy" id="2175906"/>
    <lineage>
        <taxon>Eukaryota</taxon>
        <taxon>Fungi</taxon>
        <taxon>Dikarya</taxon>
        <taxon>Ascomycota</taxon>
        <taxon>Pezizomycotina</taxon>
        <taxon>Sordariomycetes</taxon>
        <taxon>Hypocreomycetidae</taxon>
        <taxon>Glomerellales</taxon>
        <taxon>Glomerellaceae</taxon>
        <taxon>Colletotrichum</taxon>
        <taxon>Colletotrichum orchidearum species complex</taxon>
    </lineage>
</organism>
<gene>
    <name evidence="1" type="ORF">CPLU01_16003</name>
</gene>
<name>A0A8H6J2Y2_9PEZI</name>